<dbReference type="GO" id="GO:0019346">
    <property type="term" value="P:transsulfuration"/>
    <property type="evidence" value="ECO:0007669"/>
    <property type="project" value="InterPro"/>
</dbReference>
<dbReference type="Gene3D" id="3.90.1150.10">
    <property type="entry name" value="Aspartate Aminotransferase, domain 1"/>
    <property type="match status" value="1"/>
</dbReference>
<dbReference type="RefSeq" id="XP_065986050.1">
    <property type="nucleotide sequence ID" value="XM_066129497.1"/>
</dbReference>
<dbReference type="InterPro" id="IPR015421">
    <property type="entry name" value="PyrdxlP-dep_Trfase_major"/>
</dbReference>
<dbReference type="GO" id="GO:0030170">
    <property type="term" value="F:pyridoxal phosphate binding"/>
    <property type="evidence" value="ECO:0007669"/>
    <property type="project" value="InterPro"/>
</dbReference>
<evidence type="ECO:0000256" key="2">
    <source>
        <dbReference type="ARBA" id="ARBA00022898"/>
    </source>
</evidence>
<dbReference type="OrthoDB" id="10047078at2759"/>
<keyword evidence="2" id="KW-0663">Pyridoxal phosphate</keyword>
<dbReference type="GeneID" id="26244345"/>
<dbReference type="PANTHER" id="PTHR42699">
    <property type="match status" value="1"/>
</dbReference>
<keyword evidence="4" id="KW-1185">Reference proteome</keyword>
<evidence type="ECO:0000256" key="1">
    <source>
        <dbReference type="ARBA" id="ARBA00001933"/>
    </source>
</evidence>
<dbReference type="Proteomes" id="UP000510686">
    <property type="component" value="Chromosome 1"/>
</dbReference>
<dbReference type="Pfam" id="PF01053">
    <property type="entry name" value="Cys_Met_Meta_PP"/>
    <property type="match status" value="1"/>
</dbReference>
<dbReference type="InterPro" id="IPR015422">
    <property type="entry name" value="PyrdxlP-dep_Trfase_small"/>
</dbReference>
<dbReference type="InterPro" id="IPR015424">
    <property type="entry name" value="PyrdxlP-dep_Trfase"/>
</dbReference>
<dbReference type="InterPro" id="IPR051750">
    <property type="entry name" value="Trans-sulfuration_enzymes"/>
</dbReference>
<dbReference type="InterPro" id="IPR000277">
    <property type="entry name" value="Cys/Met-Metab_PyrdxlP-dep_enz"/>
</dbReference>
<proteinExistence type="predicted"/>
<dbReference type="AlphaFoldDB" id="A0A7D5USL3"/>
<organism evidence="3 4">
    <name type="scientific">Metarhizium brunneum</name>
    <dbReference type="NCBI Taxonomy" id="500148"/>
    <lineage>
        <taxon>Eukaryota</taxon>
        <taxon>Fungi</taxon>
        <taxon>Dikarya</taxon>
        <taxon>Ascomycota</taxon>
        <taxon>Pezizomycotina</taxon>
        <taxon>Sordariomycetes</taxon>
        <taxon>Hypocreomycetidae</taxon>
        <taxon>Hypocreales</taxon>
        <taxon>Clavicipitaceae</taxon>
        <taxon>Metarhizium</taxon>
    </lineage>
</organism>
<evidence type="ECO:0000313" key="3">
    <source>
        <dbReference type="EMBL" id="QLI65894.1"/>
    </source>
</evidence>
<accession>A0A7D5USL3</accession>
<comment type="cofactor">
    <cofactor evidence="1">
        <name>pyridoxal 5'-phosphate</name>
        <dbReference type="ChEBI" id="CHEBI:597326"/>
    </cofactor>
</comment>
<gene>
    <name evidence="3" type="ORF">G6M90_00g000980</name>
</gene>
<dbReference type="Gene3D" id="3.40.640.10">
    <property type="entry name" value="Type I PLP-dependent aspartate aminotransferase-like (Major domain)"/>
    <property type="match status" value="1"/>
</dbReference>
<evidence type="ECO:0008006" key="5">
    <source>
        <dbReference type="Google" id="ProtNLM"/>
    </source>
</evidence>
<dbReference type="GO" id="GO:0003962">
    <property type="term" value="F:cystathionine gamma-synthase activity"/>
    <property type="evidence" value="ECO:0007669"/>
    <property type="project" value="TreeGrafter"/>
</dbReference>
<evidence type="ECO:0000313" key="4">
    <source>
        <dbReference type="Proteomes" id="UP000510686"/>
    </source>
</evidence>
<reference evidence="3 4" key="1">
    <citation type="submission" date="2020-07" db="EMBL/GenBank/DDBJ databases">
        <title>Telomere length de novo assembly of all 7 chromosomes of the fungus, Metarhizium brunneum, using a novel assembly pipeline.</title>
        <authorList>
            <person name="Saud z."/>
            <person name="Kortsinoglou A."/>
            <person name="Kouvelis V.N."/>
            <person name="Butt T.M."/>
        </authorList>
    </citation>
    <scope>NUCLEOTIDE SEQUENCE [LARGE SCALE GENOMIC DNA]</scope>
    <source>
        <strain evidence="3 4">4556</strain>
    </source>
</reference>
<name>A0A7D5USL3_9HYPO</name>
<sequence>MSSSEEHSRENWVHHKVPRALPVGQGHIQPPTTPHAISSSLPTWDSVIAWSRGEKGAREKVEYSYPRFFIGKPIQNLIHRVRERLHIHGDTISSMVFPSIRMANYCAGALKAALKTSCADAIPDIYTIRFFLPFEARIHEEENTWTDFSVVVFPTDLTKESMLAWMDTGAGITTRHAEFCLESLDFLASDSTCPSFQTLAPLQRHRESPTLNQWRLSAPDDLLQVQAYIAHLITSERPGIKQVSAEDVLLFPTGMNAIFSASEALAALAPNSDVVAYGWLYPETVHVLRRSPWNRAISFKWGTDEELDELEHMLKNPGHHVTALFCEIPSNIKFISPNLERIRHLADKYNFIVACDETAGNFVNLDILPFVDVVLSSLTKMFSGTSDVTGGSVVVNPNSRHYTRIQSQLAIQHESVYCFPSDVAALKRNSANMAARVRKSNANAVPVVEFLQQHPSVKQVDHPSLGPTSRWYTEHMRREGGYGNVLGVVMRDPKTARGFYDNLDVCKGSSFGTNFTLVIPYVQLACYWDQDKCEEYGLPRHVIRISVGLEDAGEIVGKIRSALEEAEKGARGTNLTRSSVTVQPHKKKGVPLVPVIVNLTS</sequence>
<dbReference type="PANTHER" id="PTHR42699:SF1">
    <property type="entry name" value="CYSTATHIONINE GAMMA-SYNTHASE-RELATED"/>
    <property type="match status" value="1"/>
</dbReference>
<protein>
    <recommendedName>
        <fullName evidence="5">Cystathionine gamma-synthase</fullName>
    </recommendedName>
</protein>
<dbReference type="KEGG" id="mbrn:26244345"/>
<dbReference type="SUPFAM" id="SSF53383">
    <property type="entry name" value="PLP-dependent transferases"/>
    <property type="match status" value="1"/>
</dbReference>
<dbReference type="EMBL" id="CP058932">
    <property type="protein sequence ID" value="QLI65894.1"/>
    <property type="molecule type" value="Genomic_DNA"/>
</dbReference>